<evidence type="ECO:0000313" key="2">
    <source>
        <dbReference type="Proteomes" id="UP001143910"/>
    </source>
</evidence>
<proteinExistence type="predicted"/>
<sequence length="197" mass="22984">MLNRNQQPSQIARLPHELLVQIIEPILINDEPLLLLPKLRFVRTKTSTRGKAWSPLVSILLACRAMYFAGIEVFYGRNTLHFVEAIHLRKLVETRLSYDQRWSVMAIRLNVAWQKGRGRDSPWRLLHDCDSCAEWKDVLEHLPKLRRVIMRNVTEFKNADLMTQIDTSAFEARMQDEIGTEKSKILAFEWPSSNLTT</sequence>
<name>A0ACC1NML1_9HYPO</name>
<organism evidence="1 2">
    <name type="scientific">Zarea fungicola</name>
    <dbReference type="NCBI Taxonomy" id="93591"/>
    <lineage>
        <taxon>Eukaryota</taxon>
        <taxon>Fungi</taxon>
        <taxon>Dikarya</taxon>
        <taxon>Ascomycota</taxon>
        <taxon>Pezizomycotina</taxon>
        <taxon>Sordariomycetes</taxon>
        <taxon>Hypocreomycetidae</taxon>
        <taxon>Hypocreales</taxon>
        <taxon>Cordycipitaceae</taxon>
        <taxon>Zarea</taxon>
    </lineage>
</organism>
<reference evidence="1" key="1">
    <citation type="submission" date="2022-08" db="EMBL/GenBank/DDBJ databases">
        <title>Genome Sequence of Lecanicillium fungicola.</title>
        <authorList>
            <person name="Buettner E."/>
        </authorList>
    </citation>
    <scope>NUCLEOTIDE SEQUENCE</scope>
    <source>
        <strain evidence="1">Babe33</strain>
    </source>
</reference>
<comment type="caution">
    <text evidence="1">The sequence shown here is derived from an EMBL/GenBank/DDBJ whole genome shotgun (WGS) entry which is preliminary data.</text>
</comment>
<evidence type="ECO:0000313" key="1">
    <source>
        <dbReference type="EMBL" id="KAJ2979593.1"/>
    </source>
</evidence>
<accession>A0ACC1NML1</accession>
<keyword evidence="2" id="KW-1185">Reference proteome</keyword>
<dbReference type="EMBL" id="JANJQO010000269">
    <property type="protein sequence ID" value="KAJ2979593.1"/>
    <property type="molecule type" value="Genomic_DNA"/>
</dbReference>
<protein>
    <submittedName>
        <fullName evidence="1">Uncharacterized protein</fullName>
    </submittedName>
</protein>
<gene>
    <name evidence="1" type="ORF">NQ176_g3152</name>
</gene>
<dbReference type="Proteomes" id="UP001143910">
    <property type="component" value="Unassembled WGS sequence"/>
</dbReference>